<gene>
    <name evidence="2" type="ORF">RUM44_009206</name>
</gene>
<feature type="region of interest" description="Disordered" evidence="1">
    <location>
        <begin position="70"/>
        <end position="98"/>
    </location>
</feature>
<evidence type="ECO:0000313" key="2">
    <source>
        <dbReference type="EMBL" id="KAK6626729.1"/>
    </source>
</evidence>
<keyword evidence="3" id="KW-1185">Reference proteome</keyword>
<evidence type="ECO:0000313" key="3">
    <source>
        <dbReference type="Proteomes" id="UP001359485"/>
    </source>
</evidence>
<name>A0ABR1AS14_POLSC</name>
<protein>
    <submittedName>
        <fullName evidence="2">Uncharacterized protein</fullName>
    </submittedName>
</protein>
<dbReference type="EMBL" id="JAWJWF010000045">
    <property type="protein sequence ID" value="KAK6626729.1"/>
    <property type="molecule type" value="Genomic_DNA"/>
</dbReference>
<organism evidence="2 3">
    <name type="scientific">Polyplax serrata</name>
    <name type="common">Common mouse louse</name>
    <dbReference type="NCBI Taxonomy" id="468196"/>
    <lineage>
        <taxon>Eukaryota</taxon>
        <taxon>Metazoa</taxon>
        <taxon>Ecdysozoa</taxon>
        <taxon>Arthropoda</taxon>
        <taxon>Hexapoda</taxon>
        <taxon>Insecta</taxon>
        <taxon>Pterygota</taxon>
        <taxon>Neoptera</taxon>
        <taxon>Paraneoptera</taxon>
        <taxon>Psocodea</taxon>
        <taxon>Troctomorpha</taxon>
        <taxon>Phthiraptera</taxon>
        <taxon>Anoplura</taxon>
        <taxon>Polyplacidae</taxon>
        <taxon>Polyplax</taxon>
    </lineage>
</organism>
<comment type="caution">
    <text evidence="2">The sequence shown here is derived from an EMBL/GenBank/DDBJ whole genome shotgun (WGS) entry which is preliminary data.</text>
</comment>
<proteinExistence type="predicted"/>
<dbReference type="Proteomes" id="UP001359485">
    <property type="component" value="Unassembled WGS sequence"/>
</dbReference>
<feature type="compositionally biased region" description="Low complexity" evidence="1">
    <location>
        <begin position="81"/>
        <end position="93"/>
    </location>
</feature>
<accession>A0ABR1AS14</accession>
<sequence length="196" mass="21968">MTHWVESACEYISIIKWKRSRLAKVVGSLEKISLVDGDPEDPTVKGEEIRDSYENVIFIIVGGLLLKKDESSSSRNGQNDSKSNSSRGPPSSNAEMPTLDATADLNTWANPLDGKAPNDDLQVLTIKEGVTNIKNKTKMSDRVWFSYTTTLHWMSISQKVPTVPNSSFDLGALMFRREGPFKPLREQKQEAISHWL</sequence>
<evidence type="ECO:0000256" key="1">
    <source>
        <dbReference type="SAM" id="MobiDB-lite"/>
    </source>
</evidence>
<reference evidence="2 3" key="1">
    <citation type="submission" date="2023-09" db="EMBL/GenBank/DDBJ databases">
        <title>Genomes of two closely related lineages of the louse Polyplax serrata with different host specificities.</title>
        <authorList>
            <person name="Martinu J."/>
            <person name="Tarabai H."/>
            <person name="Stefka J."/>
            <person name="Hypsa V."/>
        </authorList>
    </citation>
    <scope>NUCLEOTIDE SEQUENCE [LARGE SCALE GENOMIC DNA]</scope>
    <source>
        <strain evidence="2">98ZLc_SE</strain>
    </source>
</reference>